<evidence type="ECO:0000256" key="1">
    <source>
        <dbReference type="SAM" id="Phobius"/>
    </source>
</evidence>
<proteinExistence type="predicted"/>
<keyword evidence="1" id="KW-1133">Transmembrane helix</keyword>
<reference evidence="2" key="1">
    <citation type="submission" date="2023-07" db="EMBL/GenBank/DDBJ databases">
        <title>Sorghum-associated microbial communities from plants grown in Nebraska, USA.</title>
        <authorList>
            <person name="Schachtman D."/>
        </authorList>
    </citation>
    <scope>NUCLEOTIDE SEQUENCE</scope>
    <source>
        <strain evidence="2">DS1061</strain>
    </source>
</reference>
<dbReference type="AlphaFoldDB" id="A0AB73IM84"/>
<comment type="caution">
    <text evidence="2">The sequence shown here is derived from an EMBL/GenBank/DDBJ whole genome shotgun (WGS) entry which is preliminary data.</text>
</comment>
<feature type="transmembrane region" description="Helical" evidence="1">
    <location>
        <begin position="81"/>
        <end position="103"/>
    </location>
</feature>
<keyword evidence="1" id="KW-0472">Membrane</keyword>
<dbReference type="Proteomes" id="UP001229486">
    <property type="component" value="Unassembled WGS sequence"/>
</dbReference>
<keyword evidence="1" id="KW-0812">Transmembrane</keyword>
<evidence type="ECO:0000313" key="2">
    <source>
        <dbReference type="EMBL" id="MDP9651128.1"/>
    </source>
</evidence>
<organism evidence="2 3">
    <name type="scientific">Paraburkholderia caledonica</name>
    <dbReference type="NCBI Taxonomy" id="134536"/>
    <lineage>
        <taxon>Bacteria</taxon>
        <taxon>Pseudomonadati</taxon>
        <taxon>Pseudomonadota</taxon>
        <taxon>Betaproteobacteria</taxon>
        <taxon>Burkholderiales</taxon>
        <taxon>Burkholderiaceae</taxon>
        <taxon>Paraburkholderia</taxon>
    </lineage>
</organism>
<evidence type="ECO:0000313" key="3">
    <source>
        <dbReference type="Proteomes" id="UP001229486"/>
    </source>
</evidence>
<accession>A0AB73IM84</accession>
<name>A0AB73IM84_9BURK</name>
<gene>
    <name evidence="2" type="ORF">J2793_006603</name>
</gene>
<feature type="transmembrane region" description="Helical" evidence="1">
    <location>
        <begin position="7"/>
        <end position="23"/>
    </location>
</feature>
<feature type="transmembrane region" description="Helical" evidence="1">
    <location>
        <begin position="109"/>
        <end position="128"/>
    </location>
</feature>
<dbReference type="EMBL" id="JAURTK010000015">
    <property type="protein sequence ID" value="MDP9651128.1"/>
    <property type="molecule type" value="Genomic_DNA"/>
</dbReference>
<protein>
    <submittedName>
        <fullName evidence="2">Uncharacterized protein</fullName>
    </submittedName>
</protein>
<sequence>MTLFWERWYPFLIAIAVTTGWWWQGWALPVAIKEFLAAAISFGAILTGFIATAQAILAALPTDTVVGRLRASGYIDDLIHYLASALYGCLLFSAYSMAGFFANEHLPRWFAPLWVGLAVFSAVCFHRVSRIFFKILKWSPPG</sequence>
<dbReference type="RefSeq" id="WP_392395826.1">
    <property type="nucleotide sequence ID" value="NZ_JAURTK010000015.1"/>
</dbReference>
<feature type="transmembrane region" description="Helical" evidence="1">
    <location>
        <begin position="35"/>
        <end position="60"/>
    </location>
</feature>